<dbReference type="Gene3D" id="3.20.20.80">
    <property type="entry name" value="Glycosidases"/>
    <property type="match status" value="1"/>
</dbReference>
<dbReference type="EMBL" id="FNZR01000003">
    <property type="protein sequence ID" value="SEL13821.1"/>
    <property type="molecule type" value="Genomic_DNA"/>
</dbReference>
<evidence type="ECO:0000259" key="2">
    <source>
        <dbReference type="Pfam" id="PF13204"/>
    </source>
</evidence>
<feature type="domain" description="Putative collagen-binding" evidence="1">
    <location>
        <begin position="369"/>
        <end position="461"/>
    </location>
</feature>
<dbReference type="OrthoDB" id="59486at2"/>
<dbReference type="InterPro" id="IPR025277">
    <property type="entry name" value="Apiosidase-like_cat_dom"/>
</dbReference>
<dbReference type="AlphaFoldDB" id="A0A1H7MRV8"/>
<evidence type="ECO:0000313" key="3">
    <source>
        <dbReference type="EMBL" id="SEL13821.1"/>
    </source>
</evidence>
<proteinExistence type="predicted"/>
<dbReference type="InterPro" id="IPR024749">
    <property type="entry name" value="Collagen-bd_put"/>
</dbReference>
<organism evidence="3 4">
    <name type="scientific">Parapedobacter koreensis</name>
    <dbReference type="NCBI Taxonomy" id="332977"/>
    <lineage>
        <taxon>Bacteria</taxon>
        <taxon>Pseudomonadati</taxon>
        <taxon>Bacteroidota</taxon>
        <taxon>Sphingobacteriia</taxon>
        <taxon>Sphingobacteriales</taxon>
        <taxon>Sphingobacteriaceae</taxon>
        <taxon>Parapedobacter</taxon>
    </lineage>
</organism>
<name>A0A1H7MRV8_9SPHI</name>
<reference evidence="4" key="1">
    <citation type="submission" date="2016-10" db="EMBL/GenBank/DDBJ databases">
        <authorList>
            <person name="Varghese N."/>
            <person name="Submissions S."/>
        </authorList>
    </citation>
    <scope>NUCLEOTIDE SEQUENCE [LARGE SCALE GENOMIC DNA]</scope>
    <source>
        <strain evidence="4">Jip14</strain>
    </source>
</reference>
<dbReference type="PANTHER" id="PTHR37836:SF3">
    <property type="entry name" value="ENDOGLUCANASE"/>
    <property type="match status" value="1"/>
</dbReference>
<dbReference type="Pfam" id="PF12904">
    <property type="entry name" value="Collagen_bind_2"/>
    <property type="match status" value="1"/>
</dbReference>
<sequence length="472" mass="53478">MDKNIRVIRVIVSLLLVGMGVSQVTYAQNQIKKERLKVSPNGRFLVYQDGSPFFWLGDTAWELIHRLDSAEVIQYLDNRKAKGFNVIQAVILAELDGLHTPNANGDLPLVEDDPSQPNEAYFGYVDWIVDQAGSRGIYMALLPTWGDKLMKLGWGIGPEIFNEQLAEVYGEYLGRRYRKKWNVIWINGGDRNPSSAAHENVWRSLAMGIVKGAGGYDDALISFHPQPADPGGSSNWFHNDDWLDFNMHQTGHCNDGTPYLKIAYDYGLTPIKPTLDGEPLYEEHPLCGDPEKYGFSGAYQIRKKAYWDVFYGAFGHTYGCHAIWQMYDQGRQPINSPQHNWKESLDLEGAGQMIHLKKLMLSRPFLERIPDQTLVITPNAFDGLHVSATRSKDGSYAMLYFPGKRTVAVNTRLLSGTTLKVWWYNPRTGQCLATETIPRHEEFIATPPSQQPDEDWVLILDDSDMKFKEPGT</sequence>
<dbReference type="InterPro" id="IPR017853">
    <property type="entry name" value="GH"/>
</dbReference>
<gene>
    <name evidence="3" type="ORF">SAMN05421740_103619</name>
</gene>
<feature type="domain" description="Apiosidase-like catalytic" evidence="2">
    <location>
        <begin position="39"/>
        <end position="366"/>
    </location>
</feature>
<dbReference type="Proteomes" id="UP000198916">
    <property type="component" value="Unassembled WGS sequence"/>
</dbReference>
<evidence type="ECO:0000259" key="1">
    <source>
        <dbReference type="Pfam" id="PF12904"/>
    </source>
</evidence>
<dbReference type="SUPFAM" id="SSF51445">
    <property type="entry name" value="(Trans)glycosidases"/>
    <property type="match status" value="1"/>
</dbReference>
<keyword evidence="4" id="KW-1185">Reference proteome</keyword>
<dbReference type="PANTHER" id="PTHR37836">
    <property type="entry name" value="LMO1036 PROTEIN"/>
    <property type="match status" value="1"/>
</dbReference>
<accession>A0A1H7MRV8</accession>
<dbReference type="STRING" id="332977.SAMN05421740_103619"/>
<evidence type="ECO:0000313" key="4">
    <source>
        <dbReference type="Proteomes" id="UP000198916"/>
    </source>
</evidence>
<protein>
    <submittedName>
        <fullName evidence="3">Putative collagen-binding domain of a collagenase</fullName>
    </submittedName>
</protein>
<dbReference type="Pfam" id="PF13204">
    <property type="entry name" value="Apiosidase"/>
    <property type="match status" value="1"/>
</dbReference>